<evidence type="ECO:0000313" key="8">
    <source>
        <dbReference type="Proteomes" id="UP000182284"/>
    </source>
</evidence>
<keyword evidence="3 6" id="KW-0812">Transmembrane</keyword>
<dbReference type="PANTHER" id="PTHR23519:SF1">
    <property type="entry name" value="AUTOPHAGY-RELATED PROTEIN 22"/>
    <property type="match status" value="1"/>
</dbReference>
<keyword evidence="2" id="KW-0813">Transport</keyword>
<proteinExistence type="predicted"/>
<feature type="transmembrane region" description="Helical" evidence="6">
    <location>
        <begin position="206"/>
        <end position="226"/>
    </location>
</feature>
<accession>A0A1G7MUD9</accession>
<feature type="transmembrane region" description="Helical" evidence="6">
    <location>
        <begin position="296"/>
        <end position="314"/>
    </location>
</feature>
<organism evidence="7 8">
    <name type="scientific">Celeribacter baekdonensis</name>
    <dbReference type="NCBI Taxonomy" id="875171"/>
    <lineage>
        <taxon>Bacteria</taxon>
        <taxon>Pseudomonadati</taxon>
        <taxon>Pseudomonadota</taxon>
        <taxon>Alphaproteobacteria</taxon>
        <taxon>Rhodobacterales</taxon>
        <taxon>Roseobacteraceae</taxon>
        <taxon>Celeribacter</taxon>
    </lineage>
</organism>
<dbReference type="InterPro" id="IPR036259">
    <property type="entry name" value="MFS_trans_sf"/>
</dbReference>
<gene>
    <name evidence="7" type="ORF">SAMN04488117_10650</name>
</gene>
<keyword evidence="5 6" id="KW-0472">Membrane</keyword>
<feature type="transmembrane region" description="Helical" evidence="6">
    <location>
        <begin position="432"/>
        <end position="449"/>
    </location>
</feature>
<dbReference type="Pfam" id="PF11700">
    <property type="entry name" value="ATG22"/>
    <property type="match status" value="1"/>
</dbReference>
<feature type="transmembrane region" description="Helical" evidence="6">
    <location>
        <begin position="159"/>
        <end position="179"/>
    </location>
</feature>
<dbReference type="Gene3D" id="1.20.1250.20">
    <property type="entry name" value="MFS general substrate transporter like domains"/>
    <property type="match status" value="1"/>
</dbReference>
<evidence type="ECO:0000256" key="3">
    <source>
        <dbReference type="ARBA" id="ARBA00022692"/>
    </source>
</evidence>
<evidence type="ECO:0000256" key="4">
    <source>
        <dbReference type="ARBA" id="ARBA00022989"/>
    </source>
</evidence>
<feature type="transmembrane region" description="Helical" evidence="6">
    <location>
        <begin position="273"/>
        <end position="290"/>
    </location>
</feature>
<dbReference type="InterPro" id="IPR024671">
    <property type="entry name" value="Atg22-like"/>
</dbReference>
<evidence type="ECO:0000313" key="7">
    <source>
        <dbReference type="EMBL" id="SDF65425.1"/>
    </source>
</evidence>
<dbReference type="InterPro" id="IPR050495">
    <property type="entry name" value="ATG22/LtaA_families"/>
</dbReference>
<name>A0A1G7MUD9_9RHOB</name>
<sequence>MGAPSHKKRIWGWMMYDWATQPFHTLIISFIFGPYFAEQVISYLTAGGMETLEAKAQAQSIWGYGLTVTGLLIAVSAPLLGSIADESGSRMPWIKLFSALYAIGAAGLWLAAPGDFPTVLVLIFFGLGLIGVEFTTIFTNALLPALGTRAEIGKISGDGWAWGYVGGIISLVIMLLLFAENASGVTLLGIPPLFGFDPEMREGTRFVGPFVALWFVISMIPFFLWVKEPKVKGLSLTDAVSKGIRDLGRTLESLPSRKSLFSYLISSMFYRDALNGVFTFGGIYALGALNWSVVDIGVFGILAALTGAIFTYFGGFADQKFGPKPVIVFCILVLVSTCLVILTITRDSVLFMAVDATSKLPDVAFYICGAVLGAVAGVIQSASRTMMVRQADPDRMTEAFGLYALSGKATSFLAPGLIAVMSDVTGSQRLGIMPLIGLFLLGLVLLAWVHPEGTQEGTKVSE</sequence>
<dbReference type="Proteomes" id="UP000182284">
    <property type="component" value="Unassembled WGS sequence"/>
</dbReference>
<dbReference type="GO" id="GO:0012505">
    <property type="term" value="C:endomembrane system"/>
    <property type="evidence" value="ECO:0007669"/>
    <property type="project" value="UniProtKB-SubCell"/>
</dbReference>
<feature type="transmembrane region" description="Helical" evidence="6">
    <location>
        <begin position="21"/>
        <end position="41"/>
    </location>
</feature>
<dbReference type="PANTHER" id="PTHR23519">
    <property type="entry name" value="AUTOPHAGY-RELATED PROTEIN 22"/>
    <property type="match status" value="1"/>
</dbReference>
<feature type="transmembrane region" description="Helical" evidence="6">
    <location>
        <begin position="118"/>
        <end position="147"/>
    </location>
</feature>
<evidence type="ECO:0000256" key="1">
    <source>
        <dbReference type="ARBA" id="ARBA00004127"/>
    </source>
</evidence>
<feature type="transmembrane region" description="Helical" evidence="6">
    <location>
        <begin position="61"/>
        <end position="81"/>
    </location>
</feature>
<dbReference type="AlphaFoldDB" id="A0A1G7MUD9"/>
<dbReference type="SUPFAM" id="SSF103473">
    <property type="entry name" value="MFS general substrate transporter"/>
    <property type="match status" value="1"/>
</dbReference>
<feature type="transmembrane region" description="Helical" evidence="6">
    <location>
        <begin position="326"/>
        <end position="343"/>
    </location>
</feature>
<evidence type="ECO:0000256" key="5">
    <source>
        <dbReference type="ARBA" id="ARBA00023136"/>
    </source>
</evidence>
<feature type="transmembrane region" description="Helical" evidence="6">
    <location>
        <begin position="363"/>
        <end position="379"/>
    </location>
</feature>
<reference evidence="7 8" key="1">
    <citation type="submission" date="2016-10" db="EMBL/GenBank/DDBJ databases">
        <authorList>
            <person name="de Groot N.N."/>
        </authorList>
    </citation>
    <scope>NUCLEOTIDE SEQUENCE [LARGE SCALE GENOMIC DNA]</scope>
    <source>
        <strain evidence="7 8">DSM 27375</strain>
    </source>
</reference>
<feature type="transmembrane region" description="Helical" evidence="6">
    <location>
        <begin position="93"/>
        <end position="112"/>
    </location>
</feature>
<feature type="transmembrane region" description="Helical" evidence="6">
    <location>
        <begin position="400"/>
        <end position="420"/>
    </location>
</feature>
<dbReference type="OrthoDB" id="9768783at2"/>
<dbReference type="RefSeq" id="WP_074645090.1">
    <property type="nucleotide sequence ID" value="NZ_FNBL01000006.1"/>
</dbReference>
<keyword evidence="4 6" id="KW-1133">Transmembrane helix</keyword>
<dbReference type="EMBL" id="FNBL01000006">
    <property type="protein sequence ID" value="SDF65425.1"/>
    <property type="molecule type" value="Genomic_DNA"/>
</dbReference>
<protein>
    <submittedName>
        <fullName evidence="7">MFS transporter, UMF1 family</fullName>
    </submittedName>
</protein>
<comment type="subcellular location">
    <subcellularLocation>
        <location evidence="1">Endomembrane system</location>
        <topology evidence="1">Multi-pass membrane protein</topology>
    </subcellularLocation>
</comment>
<evidence type="ECO:0000256" key="2">
    <source>
        <dbReference type="ARBA" id="ARBA00022448"/>
    </source>
</evidence>
<evidence type="ECO:0000256" key="6">
    <source>
        <dbReference type="SAM" id="Phobius"/>
    </source>
</evidence>